<feature type="compositionally biased region" description="Basic and acidic residues" evidence="2">
    <location>
        <begin position="455"/>
        <end position="465"/>
    </location>
</feature>
<dbReference type="EMBL" id="JAJSPL020000007">
    <property type="protein sequence ID" value="KAK7746024.1"/>
    <property type="molecule type" value="Genomic_DNA"/>
</dbReference>
<dbReference type="PANTHER" id="PTHR46430">
    <property type="entry name" value="PROTEIN SKT5-RELATED"/>
    <property type="match status" value="1"/>
</dbReference>
<dbReference type="InterPro" id="IPR006597">
    <property type="entry name" value="Sel1-like"/>
</dbReference>
<dbReference type="Pfam" id="PF08238">
    <property type="entry name" value="Sel1"/>
    <property type="match status" value="6"/>
</dbReference>
<feature type="region of interest" description="Disordered" evidence="2">
    <location>
        <begin position="610"/>
        <end position="681"/>
    </location>
</feature>
<keyword evidence="4" id="KW-1185">Reference proteome</keyword>
<feature type="region of interest" description="Disordered" evidence="2">
    <location>
        <begin position="30"/>
        <end position="80"/>
    </location>
</feature>
<evidence type="ECO:0000313" key="3">
    <source>
        <dbReference type="EMBL" id="KAK7746024.1"/>
    </source>
</evidence>
<name>A0AAN9UKS7_9PEZI</name>
<reference evidence="3 4" key="1">
    <citation type="journal article" date="2023" name="PLoS ONE">
        <title>Cytospora paraplurivora sp. nov. isolated from orchards with fruit tree decline syndrome in Ontario, Canada.</title>
        <authorList>
            <person name="Ilyukhin E."/>
            <person name="Nguyen H.D.T."/>
            <person name="Castle A.J."/>
            <person name="Ellouze W."/>
        </authorList>
    </citation>
    <scope>NUCLEOTIDE SEQUENCE [LARGE SCALE GENOMIC DNA]</scope>
    <source>
        <strain evidence="3 4">FDS-564</strain>
    </source>
</reference>
<accession>A0AAN9UKS7</accession>
<proteinExistence type="predicted"/>
<dbReference type="SUPFAM" id="SSF81901">
    <property type="entry name" value="HCP-like"/>
    <property type="match status" value="1"/>
</dbReference>
<comment type="caution">
    <text evidence="3">The sequence shown here is derived from an EMBL/GenBank/DDBJ whole genome shotgun (WGS) entry which is preliminary data.</text>
</comment>
<keyword evidence="1" id="KW-0677">Repeat</keyword>
<dbReference type="Proteomes" id="UP001320245">
    <property type="component" value="Unassembled WGS sequence"/>
</dbReference>
<feature type="compositionally biased region" description="Polar residues" evidence="2">
    <location>
        <begin position="48"/>
        <end position="64"/>
    </location>
</feature>
<gene>
    <name evidence="3" type="ORF">SLS53_002746</name>
</gene>
<feature type="compositionally biased region" description="Low complexity" evidence="2">
    <location>
        <begin position="622"/>
        <end position="640"/>
    </location>
</feature>
<protein>
    <recommendedName>
        <fullName evidence="5">Chitin synthase activator</fullName>
    </recommendedName>
</protein>
<dbReference type="InterPro" id="IPR011990">
    <property type="entry name" value="TPR-like_helical_dom_sf"/>
</dbReference>
<feature type="region of interest" description="Disordered" evidence="2">
    <location>
        <begin position="455"/>
        <end position="539"/>
    </location>
</feature>
<dbReference type="Gene3D" id="1.25.40.10">
    <property type="entry name" value="Tetratricopeptide repeat domain"/>
    <property type="match status" value="2"/>
</dbReference>
<dbReference type="AlphaFoldDB" id="A0AAN9UKS7"/>
<evidence type="ECO:0000256" key="2">
    <source>
        <dbReference type="SAM" id="MobiDB-lite"/>
    </source>
</evidence>
<dbReference type="SMART" id="SM00671">
    <property type="entry name" value="SEL1"/>
    <property type="match status" value="6"/>
</dbReference>
<dbReference type="InterPro" id="IPR051726">
    <property type="entry name" value="Chitin_Synth_Reg"/>
</dbReference>
<evidence type="ECO:0000256" key="1">
    <source>
        <dbReference type="ARBA" id="ARBA00022737"/>
    </source>
</evidence>
<organism evidence="3 4">
    <name type="scientific">Cytospora paraplurivora</name>
    <dbReference type="NCBI Taxonomy" id="2898453"/>
    <lineage>
        <taxon>Eukaryota</taxon>
        <taxon>Fungi</taxon>
        <taxon>Dikarya</taxon>
        <taxon>Ascomycota</taxon>
        <taxon>Pezizomycotina</taxon>
        <taxon>Sordariomycetes</taxon>
        <taxon>Sordariomycetidae</taxon>
        <taxon>Diaporthales</taxon>
        <taxon>Cytosporaceae</taxon>
        <taxon>Cytospora</taxon>
    </lineage>
</organism>
<dbReference type="PANTHER" id="PTHR46430:SF2">
    <property type="entry name" value="CHITIN SYNTHASE REGULATORY FACTOR 4"/>
    <property type="match status" value="1"/>
</dbReference>
<feature type="compositionally biased region" description="Basic residues" evidence="2">
    <location>
        <begin position="478"/>
        <end position="488"/>
    </location>
</feature>
<evidence type="ECO:0008006" key="5">
    <source>
        <dbReference type="Google" id="ProtNLM"/>
    </source>
</evidence>
<evidence type="ECO:0000313" key="4">
    <source>
        <dbReference type="Proteomes" id="UP001320245"/>
    </source>
</evidence>
<sequence length="772" mass="85372">MPQVMPEVPQNMQQGIQRMEIEAGHIQSRSNYGAPNYLGDPGHDRGESQTSALSGYTDANSSNYRPFEDDQKNYHPMASLDLPGKNPFPRLQGDNIPPSDDEKEEILYNAREHVLHSNNVNMQLSWARDALNFVETAAEVRARDDASRNGGRSQTPAVEHELRVDAMNIIMYLSEQRHPEAVFMKAKWDEFGKFGTREDKRAAFKGYRTAAEQGWGRAEYRMGMLYENSNEFDKAISHYYNGEALGDSAAMYRLGMMALLGQHGQPQDFQQGLDWINRAADTADEDAPQGAYVFGMLIARDLPDIIVPEGMLPYKVDTARQYIEKAAYLGFAKAQLKMGQAYELCQLGCDFHPAYSLHYYGLASAQGQPEAALGVSRWFLFGYEGNFAKNEALAFKYAKQAADAQLPTGEFAMGYYHEIGIHVQKDLVEARRWYELAAAHGNTDAVGRLDSLSRDRTLSKQDHETTALTRIKSQHGSMKGKRPERLKRLKDQQHMAAVPEGPSTPNDPSGRSPRISPHPSPRNGPAGNDGRPPAFGLNVNMDQGLAMRPKSAAPYPENDTRPPPLNVHTVDLRELIGRGALQTLAQEDTDKVDREGLLVLMDDGLWAGHLEMPTGARPTPPSSSHGPGTASPAPSTASAPAPAPAKPSNWVATDHPDGKTMGNGPATFDEMGIPKQKQKDDCKGRWIKRHDDRLFEHGDARQTVATGLKVDCKGVLSMMLYEADYDDIAGLFRPVPMSSWVLVRVLVLLKVACGLLQRFIYVSGALQEQGPP</sequence>